<evidence type="ECO:0000313" key="4">
    <source>
        <dbReference type="Proteomes" id="UP001159042"/>
    </source>
</evidence>
<dbReference type="GO" id="GO:0030414">
    <property type="term" value="F:peptidase inhibitor activity"/>
    <property type="evidence" value="ECO:0007669"/>
    <property type="project" value="InterPro"/>
</dbReference>
<proteinExistence type="predicted"/>
<comment type="caution">
    <text evidence="3">The sequence shown here is derived from an EMBL/GenBank/DDBJ whole genome shotgun (WGS) entry which is preliminary data.</text>
</comment>
<protein>
    <recommendedName>
        <fullName evidence="2">WAP domain-containing protein</fullName>
    </recommendedName>
</protein>
<dbReference type="InterPro" id="IPR057724">
    <property type="entry name" value="TCTN1-3_N"/>
</dbReference>
<reference evidence="3 4" key="1">
    <citation type="journal article" date="2023" name="Insect Mol. Biol.">
        <title>Genome sequencing provides insights into the evolution of gene families encoding plant cell wall-degrading enzymes in longhorned beetles.</title>
        <authorList>
            <person name="Shin N.R."/>
            <person name="Okamura Y."/>
            <person name="Kirsch R."/>
            <person name="Pauchet Y."/>
        </authorList>
    </citation>
    <scope>NUCLEOTIDE SEQUENCE [LARGE SCALE GENOMIC DNA]</scope>
    <source>
        <strain evidence="3">EAD_L_NR</strain>
    </source>
</reference>
<feature type="domain" description="WAP" evidence="2">
    <location>
        <begin position="732"/>
        <end position="785"/>
    </location>
</feature>
<dbReference type="Pfam" id="PF25752">
    <property type="entry name" value="DUF1619_N"/>
    <property type="match status" value="1"/>
</dbReference>
<dbReference type="Proteomes" id="UP001159042">
    <property type="component" value="Unassembled WGS sequence"/>
</dbReference>
<name>A0AAV8W792_9CUCU</name>
<evidence type="ECO:0000313" key="3">
    <source>
        <dbReference type="EMBL" id="KAJ8922197.1"/>
    </source>
</evidence>
<dbReference type="PANTHER" id="PTHR14611">
    <property type="entry name" value="TECTONIC FAMILY MEMBER"/>
    <property type="match status" value="1"/>
</dbReference>
<dbReference type="EMBL" id="JANEYG010000007">
    <property type="protein sequence ID" value="KAJ8922197.1"/>
    <property type="molecule type" value="Genomic_DNA"/>
</dbReference>
<dbReference type="InterPro" id="IPR040354">
    <property type="entry name" value="TCTN1-3"/>
</dbReference>
<dbReference type="GO" id="GO:0005576">
    <property type="term" value="C:extracellular region"/>
    <property type="evidence" value="ECO:0007669"/>
    <property type="project" value="InterPro"/>
</dbReference>
<feature type="chain" id="PRO_5043765260" description="WAP domain-containing protein" evidence="1">
    <location>
        <begin position="16"/>
        <end position="787"/>
    </location>
</feature>
<dbReference type="InterPro" id="IPR008197">
    <property type="entry name" value="WAP_dom"/>
</dbReference>
<sequence length="787" mass="90272">MNIIYIVLVVCCASADDNNGSGTSTTAVSTFVSPSTLGSEVETDSDNITTTEAILTTTCEINSTCLFTTEQPSTNISTEANTTNIRKKYYEDVKSTGKEFCTCNLLLNVCDVNCCCDKDCSEDDKLIFSHCETENIYYNTRYCDYIKYIYINNTPFQWEINQNGLFCVIRSNLPPSIMVQRRQPLSSFEAAKHEKSEKFSWPQTVQKKEVQFNMTEDFIFGSNVWIIHKNDIKKLQVPNKYFSNTCIMKEDVLNLKQLETICAHIDISEENEYLHLKNYFQNKTVVANPALYKISKYKSIQECPRNVCLPIWPKLCDKNLNNCQNVSKNDTRLDLKCNFEIRSNKNTCNNVVKYIKYNFVHNGTNGFTSVELLAALENVSYEFDAQDFEFFQKFKVDFRWLNQTRNFSALFSGNPGYLIGKPILSGRLINLGNTTNVILKVERQFDNYLDNFLVLPENIYGRCILNNTNYLTVEFGYNILTKCKFSTTIYNRKKYYNGSEICKEIQKSILKIWDITITSKNKTVGMFGNANAAVADDWIKVMYNTEVEKLLNKTSGWFNKANTSLTCSGLVNKLILDVFHSRVDFKTLLNQQKILGVTYSFDGFTNKTLLYNKPKNSTYLELDLETQVVFYDISPEKQKKFVDPPSFKIMWPYDFFYPFVKIDNGVGAWSANIFLHFVCLNDRGDKTCLKNSFLYVLLVIGLVSSQNNDIETICTSCGDVVNDYCCRYYKRCCEYVNPFGCPTPSSPEARVNCRSPLKCRSSTDCPYSQRCCPTFTCGDTCMNLISL</sequence>
<dbReference type="PANTHER" id="PTHR14611:SF2">
    <property type="entry name" value="TECTONIC"/>
    <property type="match status" value="1"/>
</dbReference>
<dbReference type="GO" id="GO:0035869">
    <property type="term" value="C:ciliary transition zone"/>
    <property type="evidence" value="ECO:0007669"/>
    <property type="project" value="TreeGrafter"/>
</dbReference>
<feature type="signal peptide" evidence="1">
    <location>
        <begin position="1"/>
        <end position="15"/>
    </location>
</feature>
<evidence type="ECO:0000259" key="2">
    <source>
        <dbReference type="PROSITE" id="PS51390"/>
    </source>
</evidence>
<dbReference type="AlphaFoldDB" id="A0AAV8W792"/>
<keyword evidence="1" id="KW-0732">Signal</keyword>
<evidence type="ECO:0000256" key="1">
    <source>
        <dbReference type="SAM" id="SignalP"/>
    </source>
</evidence>
<dbReference type="PROSITE" id="PS51390">
    <property type="entry name" value="WAP"/>
    <property type="match status" value="1"/>
</dbReference>
<dbReference type="GO" id="GO:0060271">
    <property type="term" value="P:cilium assembly"/>
    <property type="evidence" value="ECO:0007669"/>
    <property type="project" value="TreeGrafter"/>
</dbReference>
<accession>A0AAV8W792</accession>
<keyword evidence="4" id="KW-1185">Reference proteome</keyword>
<gene>
    <name evidence="3" type="ORF">NQ315_004134</name>
</gene>
<organism evidence="3 4">
    <name type="scientific">Exocentrus adspersus</name>
    <dbReference type="NCBI Taxonomy" id="1586481"/>
    <lineage>
        <taxon>Eukaryota</taxon>
        <taxon>Metazoa</taxon>
        <taxon>Ecdysozoa</taxon>
        <taxon>Arthropoda</taxon>
        <taxon>Hexapoda</taxon>
        <taxon>Insecta</taxon>
        <taxon>Pterygota</taxon>
        <taxon>Neoptera</taxon>
        <taxon>Endopterygota</taxon>
        <taxon>Coleoptera</taxon>
        <taxon>Polyphaga</taxon>
        <taxon>Cucujiformia</taxon>
        <taxon>Chrysomeloidea</taxon>
        <taxon>Cerambycidae</taxon>
        <taxon>Lamiinae</taxon>
        <taxon>Acanthocinini</taxon>
        <taxon>Exocentrus</taxon>
    </lineage>
</organism>